<dbReference type="GO" id="GO:0017004">
    <property type="term" value="P:cytochrome complex assembly"/>
    <property type="evidence" value="ECO:0007669"/>
    <property type="project" value="UniProtKB-KW"/>
</dbReference>
<dbReference type="GO" id="GO:0005886">
    <property type="term" value="C:plasma membrane"/>
    <property type="evidence" value="ECO:0007669"/>
    <property type="project" value="TreeGrafter"/>
</dbReference>
<dbReference type="AlphaFoldDB" id="A0A9E6RCC8"/>
<evidence type="ECO:0000256" key="1">
    <source>
        <dbReference type="ARBA" id="ARBA00004196"/>
    </source>
</evidence>
<proteinExistence type="predicted"/>
<dbReference type="PANTHER" id="PTHR47870:SF1">
    <property type="entry name" value="CYTOCHROME C-TYPE BIOGENESIS PROTEIN CCMH"/>
    <property type="match status" value="1"/>
</dbReference>
<evidence type="ECO:0000256" key="3">
    <source>
        <dbReference type="SAM" id="Phobius"/>
    </source>
</evidence>
<keyword evidence="5" id="KW-1185">Reference proteome</keyword>
<keyword evidence="3" id="KW-1133">Transmembrane helix</keyword>
<reference evidence="4" key="1">
    <citation type="submission" date="2021-08" db="EMBL/GenBank/DDBJ databases">
        <authorList>
            <person name="Zhang H."/>
            <person name="Xu M."/>
            <person name="Yu Z."/>
            <person name="Yang L."/>
            <person name="Cai Y."/>
        </authorList>
    </citation>
    <scope>NUCLEOTIDE SEQUENCE</scope>
    <source>
        <strain evidence="4">CHL1</strain>
    </source>
</reference>
<protein>
    <submittedName>
        <fullName evidence="4">C-type cytochrome biogenesis protein CcmI</fullName>
    </submittedName>
</protein>
<keyword evidence="3" id="KW-0472">Membrane</keyword>
<comment type="subcellular location">
    <subcellularLocation>
        <location evidence="1">Cell envelope</location>
    </subcellularLocation>
</comment>
<gene>
    <name evidence="4" type="primary">ccmI</name>
    <name evidence="4" type="ORF">K6K41_03510</name>
</gene>
<dbReference type="KEGG" id="cmet:K6K41_03510"/>
<name>A0A9E6RCC8_9HYPH</name>
<accession>A0A9E6RCC8</accession>
<dbReference type="PANTHER" id="PTHR47870">
    <property type="entry name" value="CYTOCHROME C-TYPE BIOGENESIS PROTEIN CCMH"/>
    <property type="match status" value="1"/>
</dbReference>
<dbReference type="NCBIfam" id="TIGR03142">
    <property type="entry name" value="cytochro_ccmI"/>
    <property type="match status" value="1"/>
</dbReference>
<organism evidence="4 5">
    <name type="scientific">Chenggangzhangella methanolivorans</name>
    <dbReference type="NCBI Taxonomy" id="1437009"/>
    <lineage>
        <taxon>Bacteria</taxon>
        <taxon>Pseudomonadati</taxon>
        <taxon>Pseudomonadota</taxon>
        <taxon>Alphaproteobacteria</taxon>
        <taxon>Hyphomicrobiales</taxon>
        <taxon>Methylopilaceae</taxon>
        <taxon>Chenggangzhangella</taxon>
    </lineage>
</organism>
<dbReference type="InterPro" id="IPR051263">
    <property type="entry name" value="C-type_cytochrome_biogenesis"/>
</dbReference>
<evidence type="ECO:0000313" key="4">
    <source>
        <dbReference type="EMBL" id="QZO02249.1"/>
    </source>
</evidence>
<keyword evidence="2" id="KW-0201">Cytochrome c-type biogenesis</keyword>
<dbReference type="GO" id="GO:0030313">
    <property type="term" value="C:cell envelope"/>
    <property type="evidence" value="ECO:0007669"/>
    <property type="project" value="UniProtKB-SubCell"/>
</dbReference>
<dbReference type="Proteomes" id="UP000825701">
    <property type="component" value="Chromosome"/>
</dbReference>
<dbReference type="Gene3D" id="1.25.40.10">
    <property type="entry name" value="Tetratricopeptide repeat domain"/>
    <property type="match status" value="1"/>
</dbReference>
<sequence>MALWLIFAVMTGAAVFVVLGSLARSRTAGADGSEADAAVYRDQIDEIARDRSRGLIDEREAESARVEVARRLIAASERGGDAPASASTGRRRIAAALSLVAIPAIGLGVYASLGKPNLPDLPLAARKTEAPDGANVADLAARVETALAKNPNDGRGWSVIAPIYLRLGRPADAATAYANAIRLLGATPDREANLGEALFAAADGVVTAQARAAFERSVEGPQPSIKGTFYLARAAEQDGDLAGAFSRLKLMFANAPQDAPYLEALKEEFQRMADVPALQLPTGDEAATLKTPEEREAFIRKMVEGLDQRLSADGGDLGEWLRLVRSRVALGEVDKARDALAKAREKFGADGRAAVRLEALALGLGLEGRGA</sequence>
<dbReference type="EMBL" id="CP081869">
    <property type="protein sequence ID" value="QZO02249.1"/>
    <property type="molecule type" value="Genomic_DNA"/>
</dbReference>
<dbReference type="SUPFAM" id="SSF48452">
    <property type="entry name" value="TPR-like"/>
    <property type="match status" value="1"/>
</dbReference>
<evidence type="ECO:0000256" key="2">
    <source>
        <dbReference type="ARBA" id="ARBA00022748"/>
    </source>
</evidence>
<evidence type="ECO:0000313" key="5">
    <source>
        <dbReference type="Proteomes" id="UP000825701"/>
    </source>
</evidence>
<dbReference type="InterPro" id="IPR017560">
    <property type="entry name" value="Cyt_c_biogenesis_CcmI"/>
</dbReference>
<dbReference type="InterPro" id="IPR011990">
    <property type="entry name" value="TPR-like_helical_dom_sf"/>
</dbReference>
<keyword evidence="3" id="KW-0812">Transmembrane</keyword>
<feature type="transmembrane region" description="Helical" evidence="3">
    <location>
        <begin position="6"/>
        <end position="23"/>
    </location>
</feature>
<feature type="transmembrane region" description="Helical" evidence="3">
    <location>
        <begin position="93"/>
        <end position="113"/>
    </location>
</feature>